<evidence type="ECO:0000313" key="2">
    <source>
        <dbReference type="Proteomes" id="UP000028411"/>
    </source>
</evidence>
<dbReference type="PATRIC" id="fig|46429.4.peg.3277"/>
<name>A0A081RBA8_SPHCR</name>
<protein>
    <submittedName>
        <fullName evidence="1">Septum formation initiator</fullName>
    </submittedName>
</protein>
<comment type="caution">
    <text evidence="1">The sequence shown here is derived from an EMBL/GenBank/DDBJ whole genome shotgun (WGS) entry which is preliminary data.</text>
</comment>
<dbReference type="eggNOG" id="COG2919">
    <property type="taxonomic scope" value="Bacteria"/>
</dbReference>
<dbReference type="RefSeq" id="WP_037454237.1">
    <property type="nucleotide sequence ID" value="NZ_JFHR01000042.1"/>
</dbReference>
<dbReference type="EMBL" id="JFHR01000042">
    <property type="protein sequence ID" value="KEQ52481.1"/>
    <property type="molecule type" value="Genomic_DNA"/>
</dbReference>
<proteinExistence type="predicted"/>
<sequence>MAHIAKLRMLLFSAFGPAIAVLLLLFFAGYVVLGSNGVLAWGDYKRQLHQAQGELKQVQAHRQELKNRVDLLNPRRVDPDLSDELIRRELGVVHHDEVIVPLN</sequence>
<dbReference type="Pfam" id="PF04977">
    <property type="entry name" value="DivIC"/>
    <property type="match status" value="1"/>
</dbReference>
<dbReference type="AlphaFoldDB" id="A0A081RBA8"/>
<evidence type="ECO:0000313" key="1">
    <source>
        <dbReference type="EMBL" id="KEQ52481.1"/>
    </source>
</evidence>
<reference evidence="1 2" key="1">
    <citation type="submission" date="2014-02" db="EMBL/GenBank/DDBJ databases">
        <title>Whole genome sequence of Sphingobium chlorophenolicum NBRC 16172.</title>
        <authorList>
            <person name="Gan H.M."/>
            <person name="Gan H.Y."/>
            <person name="Chew T.H."/>
            <person name="Savka M.A."/>
        </authorList>
    </citation>
    <scope>NUCLEOTIDE SEQUENCE [LARGE SCALE GENOMIC DNA]</scope>
    <source>
        <strain evidence="1 2">NBRC 16172</strain>
    </source>
</reference>
<dbReference type="InterPro" id="IPR007060">
    <property type="entry name" value="FtsL/DivIC"/>
</dbReference>
<dbReference type="OrthoDB" id="9815600at2"/>
<dbReference type="Proteomes" id="UP000028411">
    <property type="component" value="Unassembled WGS sequence"/>
</dbReference>
<organism evidence="1 2">
    <name type="scientific">Sphingobium chlorophenolicum</name>
    <dbReference type="NCBI Taxonomy" id="46429"/>
    <lineage>
        <taxon>Bacteria</taxon>
        <taxon>Pseudomonadati</taxon>
        <taxon>Pseudomonadota</taxon>
        <taxon>Alphaproteobacteria</taxon>
        <taxon>Sphingomonadales</taxon>
        <taxon>Sphingomonadaceae</taxon>
        <taxon>Sphingobium</taxon>
    </lineage>
</organism>
<gene>
    <name evidence="1" type="ORF">BV95_03291</name>
</gene>
<accession>A0A081RBA8</accession>